<dbReference type="GO" id="GO:0003700">
    <property type="term" value="F:DNA-binding transcription factor activity"/>
    <property type="evidence" value="ECO:0007669"/>
    <property type="project" value="InterPro"/>
</dbReference>
<dbReference type="CDD" id="cd06267">
    <property type="entry name" value="PBP1_LacI_sugar_binding-like"/>
    <property type="match status" value="1"/>
</dbReference>
<gene>
    <name evidence="5" type="primary">araR_7</name>
    <name evidence="5" type="ORF">SMSP2_01851</name>
</gene>
<dbReference type="AlphaFoldDB" id="A0A1Q2MGN9"/>
<accession>A0A1Q2MGN9</accession>
<dbReference type="STRING" id="1851148.SMSP2_01851"/>
<organism evidence="5 6">
    <name type="scientific">Limihaloglobus sulfuriphilus</name>
    <dbReference type="NCBI Taxonomy" id="1851148"/>
    <lineage>
        <taxon>Bacteria</taxon>
        <taxon>Pseudomonadati</taxon>
        <taxon>Planctomycetota</taxon>
        <taxon>Phycisphaerae</taxon>
        <taxon>Sedimentisphaerales</taxon>
        <taxon>Sedimentisphaeraceae</taxon>
        <taxon>Limihaloglobus</taxon>
    </lineage>
</organism>
<evidence type="ECO:0000256" key="1">
    <source>
        <dbReference type="ARBA" id="ARBA00023015"/>
    </source>
</evidence>
<keyword evidence="3" id="KW-0804">Transcription</keyword>
<evidence type="ECO:0000256" key="3">
    <source>
        <dbReference type="ARBA" id="ARBA00023163"/>
    </source>
</evidence>
<name>A0A1Q2MGN9_9BACT</name>
<dbReference type="SUPFAM" id="SSF53822">
    <property type="entry name" value="Periplasmic binding protein-like I"/>
    <property type="match status" value="1"/>
</dbReference>
<dbReference type="InterPro" id="IPR046335">
    <property type="entry name" value="LacI/GalR-like_sensor"/>
</dbReference>
<dbReference type="Gene3D" id="3.40.50.2300">
    <property type="match status" value="2"/>
</dbReference>
<dbReference type="Pfam" id="PF13377">
    <property type="entry name" value="Peripla_BP_3"/>
    <property type="match status" value="1"/>
</dbReference>
<dbReference type="InterPro" id="IPR000524">
    <property type="entry name" value="Tscrpt_reg_HTH_GntR"/>
</dbReference>
<evidence type="ECO:0000313" key="6">
    <source>
        <dbReference type="Proteomes" id="UP000188181"/>
    </source>
</evidence>
<dbReference type="KEGG" id="pbas:SMSP2_01851"/>
<feature type="domain" description="HTH gntR-type" evidence="4">
    <location>
        <begin position="14"/>
        <end position="84"/>
    </location>
</feature>
<dbReference type="PANTHER" id="PTHR30146:SF24">
    <property type="entry name" value="XYLOSE OPERON REGULATORY PROTEIN"/>
    <property type="match status" value="1"/>
</dbReference>
<reference evidence="6" key="1">
    <citation type="submission" date="2017-02" db="EMBL/GenBank/DDBJ databases">
        <title>Comparative genomics and description of representatives of a novel lineage of planctomycetes thriving in anoxic sediments.</title>
        <authorList>
            <person name="Spring S."/>
            <person name="Bunk B."/>
            <person name="Sproer C."/>
        </authorList>
    </citation>
    <scope>NUCLEOTIDE SEQUENCE [LARGE SCALE GENOMIC DNA]</scope>
    <source>
        <strain evidence="6">SM-Chi-D1</strain>
    </source>
</reference>
<dbReference type="InterPro" id="IPR028082">
    <property type="entry name" value="Peripla_BP_I"/>
</dbReference>
<dbReference type="PANTHER" id="PTHR30146">
    <property type="entry name" value="LACI-RELATED TRANSCRIPTIONAL REPRESSOR"/>
    <property type="match status" value="1"/>
</dbReference>
<dbReference type="Gene3D" id="1.10.10.10">
    <property type="entry name" value="Winged helix-like DNA-binding domain superfamily/Winged helix DNA-binding domain"/>
    <property type="match status" value="1"/>
</dbReference>
<dbReference type="GO" id="GO:0000976">
    <property type="term" value="F:transcription cis-regulatory region binding"/>
    <property type="evidence" value="ECO:0007669"/>
    <property type="project" value="TreeGrafter"/>
</dbReference>
<sequence>MSVIQLDRRKGKAKPLYQQISQYLSNSIMSGVYVEGQRLPSVSQMVKDFDVDYRTVMFALEELGNRNLIKIDGKRAHGPIVIQGGTKRLVISYIRWDHDSMSLAFTRGINQYLAESDIECLVVDAHRSYDAYIEAMNHLAENIKGVIVMPFEGKGCEDIINKHIEGGVNVVLIDRNLPGVNASSVSMDNVAGAHEAAVHLFEVQKSPVYYIGLTRSPSSAYNRYSGWRTAMGEYGILDCSKYTYDVYEICGSDLSELSDEEQLRHFTQIAEKLFTENPQDKYSILCCADLVAMGVYKAAERKGLQIGKDVFVVGFGDSAFCERLTVPLSSVNQSNELVGYEAAKFMETICTGEMTGRIQRVLPARLCIRESSKGI</sequence>
<dbReference type="PROSITE" id="PS50949">
    <property type="entry name" value="HTH_GNTR"/>
    <property type="match status" value="1"/>
</dbReference>
<dbReference type="Proteomes" id="UP000188181">
    <property type="component" value="Chromosome"/>
</dbReference>
<evidence type="ECO:0000313" key="5">
    <source>
        <dbReference type="EMBL" id="AQQ71477.1"/>
    </source>
</evidence>
<dbReference type="SUPFAM" id="SSF46785">
    <property type="entry name" value="Winged helix' DNA-binding domain"/>
    <property type="match status" value="1"/>
</dbReference>
<protein>
    <submittedName>
        <fullName evidence="5">Arabinose metabolism transcriptional repressor</fullName>
    </submittedName>
</protein>
<evidence type="ECO:0000256" key="2">
    <source>
        <dbReference type="ARBA" id="ARBA00023125"/>
    </source>
</evidence>
<evidence type="ECO:0000259" key="4">
    <source>
        <dbReference type="PROSITE" id="PS50949"/>
    </source>
</evidence>
<dbReference type="InterPro" id="IPR036390">
    <property type="entry name" value="WH_DNA-bd_sf"/>
</dbReference>
<keyword evidence="6" id="KW-1185">Reference proteome</keyword>
<dbReference type="OrthoDB" id="250606at2"/>
<dbReference type="RefSeq" id="WP_146683647.1">
    <property type="nucleotide sequence ID" value="NZ_CP019646.1"/>
</dbReference>
<keyword evidence="2" id="KW-0238">DNA-binding</keyword>
<dbReference type="Pfam" id="PF00392">
    <property type="entry name" value="GntR"/>
    <property type="match status" value="1"/>
</dbReference>
<keyword evidence="1" id="KW-0805">Transcription regulation</keyword>
<dbReference type="InterPro" id="IPR036388">
    <property type="entry name" value="WH-like_DNA-bd_sf"/>
</dbReference>
<dbReference type="EMBL" id="CP019646">
    <property type="protein sequence ID" value="AQQ71477.1"/>
    <property type="molecule type" value="Genomic_DNA"/>
</dbReference>
<proteinExistence type="predicted"/>